<organism evidence="2 3">
    <name type="scientific">Prymnesium parvum</name>
    <name type="common">Toxic golden alga</name>
    <dbReference type="NCBI Taxonomy" id="97485"/>
    <lineage>
        <taxon>Eukaryota</taxon>
        <taxon>Haptista</taxon>
        <taxon>Haptophyta</taxon>
        <taxon>Prymnesiophyceae</taxon>
        <taxon>Prymnesiales</taxon>
        <taxon>Prymnesiaceae</taxon>
        <taxon>Prymnesium</taxon>
    </lineage>
</organism>
<dbReference type="Proteomes" id="UP001515480">
    <property type="component" value="Unassembled WGS sequence"/>
</dbReference>
<protein>
    <submittedName>
        <fullName evidence="2">Uncharacterized protein</fullName>
    </submittedName>
</protein>
<dbReference type="Gene3D" id="3.30.1680.10">
    <property type="entry name" value="ligand-binding face of the semaphorins, domain 2"/>
    <property type="match status" value="1"/>
</dbReference>
<reference evidence="2 3" key="1">
    <citation type="journal article" date="2024" name="Science">
        <title>Giant polyketide synthase enzymes in the biosynthesis of giant marine polyether toxins.</title>
        <authorList>
            <person name="Fallon T.R."/>
            <person name="Shende V.V."/>
            <person name="Wierzbicki I.H."/>
            <person name="Pendleton A.L."/>
            <person name="Watervoot N.F."/>
            <person name="Auber R.P."/>
            <person name="Gonzalez D.J."/>
            <person name="Wisecaver J.H."/>
            <person name="Moore B.S."/>
        </authorList>
    </citation>
    <scope>NUCLEOTIDE SEQUENCE [LARGE SCALE GENOMIC DNA]</scope>
    <source>
        <strain evidence="2 3">12B1</strain>
    </source>
</reference>
<name>A0AB34JAR8_PRYPA</name>
<evidence type="ECO:0000313" key="3">
    <source>
        <dbReference type="Proteomes" id="UP001515480"/>
    </source>
</evidence>
<evidence type="ECO:0000256" key="1">
    <source>
        <dbReference type="SAM" id="SignalP"/>
    </source>
</evidence>
<gene>
    <name evidence="2" type="ORF">AB1Y20_002485</name>
</gene>
<proteinExistence type="predicted"/>
<accession>A0AB34JAR8</accession>
<feature type="chain" id="PRO_5044253392" evidence="1">
    <location>
        <begin position="18"/>
        <end position="686"/>
    </location>
</feature>
<keyword evidence="1" id="KW-0732">Signal</keyword>
<comment type="caution">
    <text evidence="2">The sequence shown here is derived from an EMBL/GenBank/DDBJ whole genome shotgun (WGS) entry which is preliminary data.</text>
</comment>
<feature type="signal peptide" evidence="1">
    <location>
        <begin position="1"/>
        <end position="17"/>
    </location>
</feature>
<keyword evidence="3" id="KW-1185">Reference proteome</keyword>
<dbReference type="AlphaFoldDB" id="A0AB34JAR8"/>
<evidence type="ECO:0000313" key="2">
    <source>
        <dbReference type="EMBL" id="KAL1515870.1"/>
    </source>
</evidence>
<sequence>MRPLALALALAFALAAADKCPQYQSCSDCLNPKDPALDCGWCSPDAAIFADGTKATQCMDHTSKGWACFHLYMHDGCIAGYVCDHEDGQCKLGPPGTGDTKENCQIKCHPPAPPPPPQYACNITTFTCEVAPEGKTSKDGCSSACSNSTPAELVGLWRSLDVQLHFALGEYLMNFTERSVAWGPLASPRMYEAQVATLSRTTLRLTLTAPAADAGAVLFASYSTPGWPTGPETGATAVALQRSASSHRAPPEDVSNAMGDADFDVYVMHKCNDWKAGKCSFAPAFASPKKSASGLAASLASFEALLLEKPSQPHLGGMADDKCTVHADCDSCINDPLKVCGWCDGVITFGDKSTCGADGKGCCGGASGFSKCDLAYRKECPVVCDWTNWTNPSCRAATSTEIKNKVQTFPDCETIAPWCKYTFGHFCNRTDPVAPQCVEVTKEQCERTPGCDVNNPNCGNNCTAPTPPPPTQLFYCDEAGGGCKGPFTNKTCAADPMCSKKNTTSCDPTKCSATVSYVCDKDSFKCTQVAGKPPAHSFNTSKACEETCYDNDVAGVWRGIRIDNGFVVDEWDFKFSELAGGTVTYKSKKTGTIFSGTYEIGDPASDQQFSSYTLTIKLSTGETLVGLYDNQDQGPITKFMYLGMPLADGDVAKSYDDAMDVKKQEFVLVACLPQVAGCDFSPASPK</sequence>
<dbReference type="EMBL" id="JBGBPQ010000011">
    <property type="protein sequence ID" value="KAL1515870.1"/>
    <property type="molecule type" value="Genomic_DNA"/>
</dbReference>